<proteinExistence type="predicted"/>
<keyword evidence="1" id="KW-0812">Transmembrane</keyword>
<feature type="transmembrane region" description="Helical" evidence="1">
    <location>
        <begin position="40"/>
        <end position="60"/>
    </location>
</feature>
<reference evidence="2 3" key="1">
    <citation type="submission" date="2024-03" db="EMBL/GenBank/DDBJ databases">
        <title>Adaptation during the transition from Ophiocordyceps entomopathogen to insect associate is accompanied by gene loss and intensified selection.</title>
        <authorList>
            <person name="Ward C.M."/>
            <person name="Onetto C.A."/>
            <person name="Borneman A.R."/>
        </authorList>
    </citation>
    <scope>NUCLEOTIDE SEQUENCE [LARGE SCALE GENOMIC DNA]</scope>
    <source>
        <strain evidence="2">AWRI1</strain>
        <tissue evidence="2">Single Adult Female</tissue>
    </source>
</reference>
<gene>
    <name evidence="2" type="ORF">V9T40_012349</name>
</gene>
<sequence length="340" mass="39737">MDRARCSAQEFLFYPLNFFQFFGLVRFNPRTRQKSIIKSIFMVALMVYLVVEFGINMFLLVHLRQPFTKVQFLRTCSDSVFFGSETITAFLSVLTSYLHFKKKLSTIDTLCHVDELMHQIGIRLRYNKGWWKPKIIIVVGGLAFWLIIDIIAFFICSPEHISVILCIRYSAGLIYWADICYLLTVLKIIAKHFEKLNQQWVKLTKTFETNSYYQGGQLPERIKILIQVHSLLRKLCKIQSYLYGWQLAFLTISFLTKIVSFTYLIISRDIAYFIGEDYESNLVVYNGYFGSSIMLYFVLCFSVLHVVVNTRDEVGKFNDMYILSLVRKNISPPVLTKFVG</sequence>
<feature type="transmembrane region" description="Helical" evidence="1">
    <location>
        <begin position="161"/>
        <end position="186"/>
    </location>
</feature>
<keyword evidence="1" id="KW-1133">Transmembrane helix</keyword>
<organism evidence="2 3">
    <name type="scientific">Parthenolecanium corni</name>
    <dbReference type="NCBI Taxonomy" id="536013"/>
    <lineage>
        <taxon>Eukaryota</taxon>
        <taxon>Metazoa</taxon>
        <taxon>Ecdysozoa</taxon>
        <taxon>Arthropoda</taxon>
        <taxon>Hexapoda</taxon>
        <taxon>Insecta</taxon>
        <taxon>Pterygota</taxon>
        <taxon>Neoptera</taxon>
        <taxon>Paraneoptera</taxon>
        <taxon>Hemiptera</taxon>
        <taxon>Sternorrhyncha</taxon>
        <taxon>Coccoidea</taxon>
        <taxon>Coccidae</taxon>
        <taxon>Parthenolecanium</taxon>
    </lineage>
</organism>
<accession>A0AAN9Y0F8</accession>
<feature type="transmembrane region" description="Helical" evidence="1">
    <location>
        <begin position="80"/>
        <end position="100"/>
    </location>
</feature>
<dbReference type="Proteomes" id="UP001367676">
    <property type="component" value="Unassembled WGS sequence"/>
</dbReference>
<feature type="transmembrane region" description="Helical" evidence="1">
    <location>
        <begin position="286"/>
        <end position="308"/>
    </location>
</feature>
<protein>
    <submittedName>
        <fullName evidence="2">Uncharacterized protein</fullName>
    </submittedName>
</protein>
<feature type="transmembrane region" description="Helical" evidence="1">
    <location>
        <begin position="135"/>
        <end position="155"/>
    </location>
</feature>
<dbReference type="EMBL" id="JBBCAQ010000036">
    <property type="protein sequence ID" value="KAK7576063.1"/>
    <property type="molecule type" value="Genomic_DNA"/>
</dbReference>
<dbReference type="AlphaFoldDB" id="A0AAN9Y0F8"/>
<evidence type="ECO:0000313" key="2">
    <source>
        <dbReference type="EMBL" id="KAK7576063.1"/>
    </source>
</evidence>
<keyword evidence="3" id="KW-1185">Reference proteome</keyword>
<evidence type="ECO:0000256" key="1">
    <source>
        <dbReference type="SAM" id="Phobius"/>
    </source>
</evidence>
<feature type="transmembrane region" description="Helical" evidence="1">
    <location>
        <begin position="242"/>
        <end position="266"/>
    </location>
</feature>
<comment type="caution">
    <text evidence="2">The sequence shown here is derived from an EMBL/GenBank/DDBJ whole genome shotgun (WGS) entry which is preliminary data.</text>
</comment>
<evidence type="ECO:0000313" key="3">
    <source>
        <dbReference type="Proteomes" id="UP001367676"/>
    </source>
</evidence>
<keyword evidence="1" id="KW-0472">Membrane</keyword>
<name>A0AAN9Y0F8_9HEMI</name>